<sequence length="213" mass="22252">MADDAATPRPQDTVSAAGASPQRDVDEPAGDGAEGQQAGAAGHSPPPAPARRLIPVDRWALAAGLVFVAALAGLAGWLGCRAYEGHTAAANRDLFVQAARQCAVNLSTVDYEHADADVQRILGLATGTFYENFSRRSQAFIDNLRQSRSKLVGTVAEAGLESEAGDEGHVLVAVTVQPVDAKTGQEQPQAWRMRITVKKVGGAAKVSHVAFVS</sequence>
<comment type="subcellular location">
    <subcellularLocation>
        <location evidence="1">Membrane</location>
    </subcellularLocation>
</comment>
<keyword evidence="6" id="KW-1185">Reference proteome</keyword>
<evidence type="ECO:0000313" key="6">
    <source>
        <dbReference type="Proteomes" id="UP000465361"/>
    </source>
</evidence>
<evidence type="ECO:0000256" key="1">
    <source>
        <dbReference type="ARBA" id="ARBA00004370"/>
    </source>
</evidence>
<dbReference type="Proteomes" id="UP000465361">
    <property type="component" value="Unassembled WGS sequence"/>
</dbReference>
<keyword evidence="2 4" id="KW-0472">Membrane</keyword>
<protein>
    <submittedName>
        <fullName evidence="5">Mce associated membrane protein</fullName>
    </submittedName>
</protein>
<feature type="region of interest" description="Disordered" evidence="3">
    <location>
        <begin position="1"/>
        <end position="49"/>
    </location>
</feature>
<dbReference type="PANTHER" id="PTHR37042">
    <property type="entry name" value="OUTER MEMBRANE PROTEIN RV1973"/>
    <property type="match status" value="1"/>
</dbReference>
<keyword evidence="4" id="KW-0812">Transmembrane</keyword>
<evidence type="ECO:0000313" key="5">
    <source>
        <dbReference type="EMBL" id="GFG74967.1"/>
    </source>
</evidence>
<dbReference type="GO" id="GO:0016020">
    <property type="term" value="C:membrane"/>
    <property type="evidence" value="ECO:0007669"/>
    <property type="project" value="UniProtKB-SubCell"/>
</dbReference>
<gene>
    <name evidence="5" type="ORF">MBOT_23320</name>
</gene>
<feature type="transmembrane region" description="Helical" evidence="4">
    <location>
        <begin position="59"/>
        <end position="78"/>
    </location>
</feature>
<evidence type="ECO:0000256" key="2">
    <source>
        <dbReference type="ARBA" id="ARBA00023136"/>
    </source>
</evidence>
<organism evidence="5 6">
    <name type="scientific">Mycobacterium botniense</name>
    <dbReference type="NCBI Taxonomy" id="84962"/>
    <lineage>
        <taxon>Bacteria</taxon>
        <taxon>Bacillati</taxon>
        <taxon>Actinomycetota</taxon>
        <taxon>Actinomycetes</taxon>
        <taxon>Mycobacteriales</taxon>
        <taxon>Mycobacteriaceae</taxon>
        <taxon>Mycobacterium</taxon>
    </lineage>
</organism>
<keyword evidence="4" id="KW-1133">Transmembrane helix</keyword>
<proteinExistence type="predicted"/>
<name>A0A7I9XZ17_9MYCO</name>
<accession>A0A7I9XZ17</accession>
<reference evidence="5 6" key="1">
    <citation type="journal article" date="2019" name="Emerg. Microbes Infect.">
        <title>Comprehensive subspecies identification of 175 nontuberculous mycobacteria species based on 7547 genomic profiles.</title>
        <authorList>
            <person name="Matsumoto Y."/>
            <person name="Kinjo T."/>
            <person name="Motooka D."/>
            <person name="Nabeya D."/>
            <person name="Jung N."/>
            <person name="Uechi K."/>
            <person name="Horii T."/>
            <person name="Iida T."/>
            <person name="Fujita J."/>
            <person name="Nakamura S."/>
        </authorList>
    </citation>
    <scope>NUCLEOTIDE SEQUENCE [LARGE SCALE GENOMIC DNA]</scope>
    <source>
        <strain evidence="5 6">JCM 17322</strain>
    </source>
</reference>
<evidence type="ECO:0000256" key="3">
    <source>
        <dbReference type="SAM" id="MobiDB-lite"/>
    </source>
</evidence>
<evidence type="ECO:0000256" key="4">
    <source>
        <dbReference type="SAM" id="Phobius"/>
    </source>
</evidence>
<dbReference type="PANTHER" id="PTHR37042:SF4">
    <property type="entry name" value="OUTER MEMBRANE PROTEIN RV1973"/>
    <property type="match status" value="1"/>
</dbReference>
<dbReference type="RefSeq" id="WP_163757377.1">
    <property type="nucleotide sequence ID" value="NZ_BLKW01000004.1"/>
</dbReference>
<dbReference type="EMBL" id="BLKW01000004">
    <property type="protein sequence ID" value="GFG74967.1"/>
    <property type="molecule type" value="Genomic_DNA"/>
</dbReference>
<dbReference type="AlphaFoldDB" id="A0A7I9XZ17"/>
<feature type="compositionally biased region" description="Low complexity" evidence="3">
    <location>
        <begin position="30"/>
        <end position="43"/>
    </location>
</feature>
<comment type="caution">
    <text evidence="5">The sequence shown here is derived from an EMBL/GenBank/DDBJ whole genome shotgun (WGS) entry which is preliminary data.</text>
</comment>